<dbReference type="InterPro" id="IPR029063">
    <property type="entry name" value="SAM-dependent_MTases_sf"/>
</dbReference>
<dbReference type="InterPro" id="IPR025714">
    <property type="entry name" value="Methyltranfer_dom"/>
</dbReference>
<keyword evidence="3" id="KW-0808">Transferase</keyword>
<organism evidence="3 4">
    <name type="scientific">Gemelliphila asaccharolytica</name>
    <dbReference type="NCBI Taxonomy" id="502393"/>
    <lineage>
        <taxon>Bacteria</taxon>
        <taxon>Bacillati</taxon>
        <taxon>Bacillota</taxon>
        <taxon>Bacilli</taxon>
        <taxon>Bacillales</taxon>
        <taxon>Gemellaceae</taxon>
        <taxon>Gemelliphila</taxon>
    </lineage>
</organism>
<dbReference type="InterPro" id="IPR016718">
    <property type="entry name" value="rRNA_m1G-MeTrfase_A_prd"/>
</dbReference>
<gene>
    <name evidence="3" type="ORF">HMPREF1871_00567</name>
</gene>
<evidence type="ECO:0000259" key="2">
    <source>
        <dbReference type="Pfam" id="PF21302"/>
    </source>
</evidence>
<dbReference type="GO" id="GO:0008168">
    <property type="term" value="F:methyltransferase activity"/>
    <property type="evidence" value="ECO:0007669"/>
    <property type="project" value="UniProtKB-KW"/>
</dbReference>
<evidence type="ECO:0000259" key="1">
    <source>
        <dbReference type="Pfam" id="PF13847"/>
    </source>
</evidence>
<evidence type="ECO:0000313" key="3">
    <source>
        <dbReference type="EMBL" id="KXB58231.1"/>
    </source>
</evidence>
<dbReference type="RefSeq" id="WP_066129806.1">
    <property type="nucleotide sequence ID" value="NZ_KQ959872.1"/>
</dbReference>
<feature type="domain" description="23S rRNA (guanine(745)-N(1))-methyltransferase N-terminal" evidence="2">
    <location>
        <begin position="16"/>
        <end position="51"/>
    </location>
</feature>
<dbReference type="PANTHER" id="PTHR43460:SF1">
    <property type="entry name" value="METHYLTRANSFERASE TYPE 11 DOMAIN-CONTAINING PROTEIN"/>
    <property type="match status" value="1"/>
</dbReference>
<dbReference type="EMBL" id="LSDB01000019">
    <property type="protein sequence ID" value="KXB58231.1"/>
    <property type="molecule type" value="Genomic_DNA"/>
</dbReference>
<dbReference type="CDD" id="cd02440">
    <property type="entry name" value="AdoMet_MTases"/>
    <property type="match status" value="1"/>
</dbReference>
<dbReference type="PANTHER" id="PTHR43460">
    <property type="entry name" value="METHYLTRANSFERASE"/>
    <property type="match status" value="1"/>
</dbReference>
<evidence type="ECO:0000313" key="4">
    <source>
        <dbReference type="Proteomes" id="UP000070467"/>
    </source>
</evidence>
<comment type="caution">
    <text evidence="3">The sequence shown here is derived from an EMBL/GenBank/DDBJ whole genome shotgun (WGS) entry which is preliminary data.</text>
</comment>
<dbReference type="Pfam" id="PF21302">
    <property type="entry name" value="Zn_ribbon_RlmA"/>
    <property type="match status" value="1"/>
</dbReference>
<protein>
    <submittedName>
        <fullName evidence="3">Methyltransferase domain protein</fullName>
    </submittedName>
</protein>
<dbReference type="PIRSF" id="PIRSF018249">
    <property type="entry name" value="MyrA_prd"/>
    <property type="match status" value="1"/>
</dbReference>
<dbReference type="Gene3D" id="3.40.50.150">
    <property type="entry name" value="Vaccinia Virus protein VP39"/>
    <property type="match status" value="1"/>
</dbReference>
<keyword evidence="4" id="KW-1185">Reference proteome</keyword>
<dbReference type="Proteomes" id="UP000070467">
    <property type="component" value="Unassembled WGS sequence"/>
</dbReference>
<keyword evidence="3" id="KW-0489">Methyltransferase</keyword>
<sequence length="270" mass="31702">MKIENVIKKFNNNLIYLCPKCKKNSKISDKSLICENFHVYDFSSKGYIHLIENYKGSNYKENLFDSRERVFKGRFYDHILNELKKELNGDVKNVLDVGCGEGFYIRNLKETFKNTYFFGLDNSKSAIHKAVINDKKNPYILANLSNLPFQDNSVDVILNILSPANYSEFKRILTNKGIVIKLIPTKNYLKEIREALEIKDYESKDTIDLLTKNMNIVRAKRISKVFNLKREQVKDFLLMTPLTFSKQIKEKYLDEIKKITIELDMIILKR</sequence>
<name>A0ABR5TM74_9BACL</name>
<proteinExistence type="predicted"/>
<accession>A0ABR5TM74</accession>
<dbReference type="Pfam" id="PF13847">
    <property type="entry name" value="Methyltransf_31"/>
    <property type="match status" value="1"/>
</dbReference>
<dbReference type="SUPFAM" id="SSF53335">
    <property type="entry name" value="S-adenosyl-L-methionine-dependent methyltransferases"/>
    <property type="match status" value="1"/>
</dbReference>
<dbReference type="InterPro" id="IPR048647">
    <property type="entry name" value="RlmA_N"/>
</dbReference>
<reference evidence="3 4" key="1">
    <citation type="submission" date="2016-01" db="EMBL/GenBank/DDBJ databases">
        <authorList>
            <person name="Mitreva M."/>
            <person name="Pepin K.H."/>
            <person name="Mihindukulasuriya K.A."/>
            <person name="Fulton R."/>
            <person name="Fronick C."/>
            <person name="O'Laughlin M."/>
            <person name="Miner T."/>
            <person name="Herter B."/>
            <person name="Rosa B.A."/>
            <person name="Cordes M."/>
            <person name="Tomlinson C."/>
            <person name="Wollam A."/>
            <person name="Palsikar V.B."/>
            <person name="Mardis E.R."/>
            <person name="Wilson R.K."/>
        </authorList>
    </citation>
    <scope>NUCLEOTIDE SEQUENCE [LARGE SCALE GENOMIC DNA]</scope>
    <source>
        <strain evidence="3 4">KA00071</strain>
    </source>
</reference>
<dbReference type="GO" id="GO:0032259">
    <property type="term" value="P:methylation"/>
    <property type="evidence" value="ECO:0007669"/>
    <property type="project" value="UniProtKB-KW"/>
</dbReference>
<feature type="domain" description="Methyltransferase" evidence="1">
    <location>
        <begin position="92"/>
        <end position="175"/>
    </location>
</feature>
<dbReference type="InterPro" id="IPR052939">
    <property type="entry name" value="23S_rRNA_MeTrnsfrase_RlmA"/>
</dbReference>